<feature type="transmembrane region" description="Helical" evidence="1">
    <location>
        <begin position="153"/>
        <end position="172"/>
    </location>
</feature>
<keyword evidence="1" id="KW-0812">Transmembrane</keyword>
<dbReference type="InterPro" id="IPR010699">
    <property type="entry name" value="DUF1275"/>
</dbReference>
<keyword evidence="1" id="KW-1133">Transmembrane helix</keyword>
<feature type="transmembrane region" description="Helical" evidence="1">
    <location>
        <begin position="62"/>
        <end position="83"/>
    </location>
</feature>
<keyword evidence="1" id="KW-0472">Membrane</keyword>
<feature type="transmembrane region" description="Helical" evidence="1">
    <location>
        <begin position="95"/>
        <end position="116"/>
    </location>
</feature>
<feature type="transmembrane region" description="Helical" evidence="1">
    <location>
        <begin position="213"/>
        <end position="235"/>
    </location>
</feature>
<protein>
    <submittedName>
        <fullName evidence="2">Uncharacterized membrane protein YoaK, UPF0700 family</fullName>
    </submittedName>
</protein>
<evidence type="ECO:0000313" key="2">
    <source>
        <dbReference type="EMBL" id="SFM92831.1"/>
    </source>
</evidence>
<name>A0A1I4UV53_9GAMM</name>
<dbReference type="RefSeq" id="WP_092874335.1">
    <property type="nucleotide sequence ID" value="NZ_FOVC01000001.1"/>
</dbReference>
<sequence length="257" mass="27634">MLIKRKRVRSHNEDRWLALVLATSAGTLNAMALSAFGFFPSHMSGNTSQISSEVSRSDFEDLFFFSLILIAFIAGAFSARLAVAAGSKKNLRTIYCLMLLAEGIALSLLSGIELLFHSSENNRESIIFLAFLMGIHNATSTQLSNGRVRSTHITGTVTDAGIALGSMVAGWLSRDANSVQRAQYKVLSTHLTTLFSFIGGGIAGLLLYRLAGFAAMLGVGIFLILVASGAIMLALSTTRRPRKSTVRPRGITSQQSE</sequence>
<evidence type="ECO:0000256" key="1">
    <source>
        <dbReference type="SAM" id="Phobius"/>
    </source>
</evidence>
<dbReference type="STRING" id="1367852.SAMN05216516_101376"/>
<reference evidence="3" key="1">
    <citation type="submission" date="2016-10" db="EMBL/GenBank/DDBJ databases">
        <authorList>
            <person name="Varghese N."/>
            <person name="Submissions S."/>
        </authorList>
    </citation>
    <scope>NUCLEOTIDE SEQUENCE [LARGE SCALE GENOMIC DNA]</scope>
    <source>
        <strain evidence="3">N6PO6</strain>
    </source>
</reference>
<feature type="transmembrane region" description="Helical" evidence="1">
    <location>
        <begin position="184"/>
        <end position="207"/>
    </location>
</feature>
<evidence type="ECO:0000313" key="3">
    <source>
        <dbReference type="Proteomes" id="UP000242222"/>
    </source>
</evidence>
<keyword evidence="3" id="KW-1185">Reference proteome</keyword>
<gene>
    <name evidence="2" type="ORF">SAMN05216516_101376</name>
</gene>
<accession>A0A1I4UV53</accession>
<proteinExistence type="predicted"/>
<dbReference type="Pfam" id="PF06912">
    <property type="entry name" value="DUF1275"/>
    <property type="match status" value="1"/>
</dbReference>
<dbReference type="OrthoDB" id="270162at2"/>
<dbReference type="AlphaFoldDB" id="A0A1I4UV53"/>
<feature type="transmembrane region" description="Helical" evidence="1">
    <location>
        <begin position="16"/>
        <end position="39"/>
    </location>
</feature>
<dbReference type="EMBL" id="FOVC01000001">
    <property type="protein sequence ID" value="SFM92831.1"/>
    <property type="molecule type" value="Genomic_DNA"/>
</dbReference>
<dbReference type="PANTHER" id="PTHR37314:SF4">
    <property type="entry name" value="UPF0700 TRANSMEMBRANE PROTEIN YOAK"/>
    <property type="match status" value="1"/>
</dbReference>
<organism evidence="2 3">
    <name type="scientific">Izhakiella capsodis</name>
    <dbReference type="NCBI Taxonomy" id="1367852"/>
    <lineage>
        <taxon>Bacteria</taxon>
        <taxon>Pseudomonadati</taxon>
        <taxon>Pseudomonadota</taxon>
        <taxon>Gammaproteobacteria</taxon>
        <taxon>Enterobacterales</taxon>
        <taxon>Erwiniaceae</taxon>
        <taxon>Izhakiella</taxon>
    </lineage>
</organism>
<dbReference type="PANTHER" id="PTHR37314">
    <property type="entry name" value="SLR0142 PROTEIN"/>
    <property type="match status" value="1"/>
</dbReference>
<dbReference type="Proteomes" id="UP000242222">
    <property type="component" value="Unassembled WGS sequence"/>
</dbReference>